<organism evidence="2 3">
    <name type="scientific">Microbacterium schleiferi</name>
    <dbReference type="NCBI Taxonomy" id="69362"/>
    <lineage>
        <taxon>Bacteria</taxon>
        <taxon>Bacillati</taxon>
        <taxon>Actinomycetota</taxon>
        <taxon>Actinomycetes</taxon>
        <taxon>Micrococcales</taxon>
        <taxon>Microbacteriaceae</taxon>
        <taxon>Microbacterium</taxon>
    </lineage>
</organism>
<dbReference type="PANTHER" id="PTHR43798:SF33">
    <property type="entry name" value="HYDROLASE, PUTATIVE (AFU_ORTHOLOGUE AFUA_2G14860)-RELATED"/>
    <property type="match status" value="1"/>
</dbReference>
<dbReference type="EMBL" id="JAZHOV010000004">
    <property type="protein sequence ID" value="MEF2255123.1"/>
    <property type="molecule type" value="Genomic_DNA"/>
</dbReference>
<accession>A0ABU7V6I3</accession>
<proteinExistence type="predicted"/>
<evidence type="ECO:0000259" key="1">
    <source>
        <dbReference type="Pfam" id="PF00561"/>
    </source>
</evidence>
<dbReference type="PANTHER" id="PTHR43798">
    <property type="entry name" value="MONOACYLGLYCEROL LIPASE"/>
    <property type="match status" value="1"/>
</dbReference>
<keyword evidence="2" id="KW-0378">Hydrolase</keyword>
<dbReference type="SUPFAM" id="SSF53474">
    <property type="entry name" value="alpha/beta-Hydrolases"/>
    <property type="match status" value="1"/>
</dbReference>
<reference evidence="2 3" key="1">
    <citation type="submission" date="2024-01" db="EMBL/GenBank/DDBJ databases">
        <title>the genome sequence of strain Microbacterium schleiferi NBRC 15075.</title>
        <authorList>
            <person name="Ding Y."/>
            <person name="Zhang G."/>
        </authorList>
    </citation>
    <scope>NUCLEOTIDE SEQUENCE [LARGE SCALE GENOMIC DNA]</scope>
    <source>
        <strain evidence="2 3">NBRC 15075</strain>
    </source>
</reference>
<dbReference type="RefSeq" id="WP_331791470.1">
    <property type="nucleotide sequence ID" value="NZ_BAAAUO010000012.1"/>
</dbReference>
<dbReference type="Gene3D" id="3.40.50.1820">
    <property type="entry name" value="alpha/beta hydrolase"/>
    <property type="match status" value="1"/>
</dbReference>
<dbReference type="Proteomes" id="UP001351900">
    <property type="component" value="Unassembled WGS sequence"/>
</dbReference>
<comment type="caution">
    <text evidence="2">The sequence shown here is derived from an EMBL/GenBank/DDBJ whole genome shotgun (WGS) entry which is preliminary data.</text>
</comment>
<feature type="domain" description="AB hydrolase-1" evidence="1">
    <location>
        <begin position="33"/>
        <end position="139"/>
    </location>
</feature>
<name>A0ABU7V6I3_9MICO</name>
<dbReference type="InterPro" id="IPR050266">
    <property type="entry name" value="AB_hydrolase_sf"/>
</dbReference>
<gene>
    <name evidence="2" type="ORF">V2V91_08240</name>
</gene>
<dbReference type="Pfam" id="PF00561">
    <property type="entry name" value="Abhydrolase_1"/>
    <property type="match status" value="1"/>
</dbReference>
<dbReference type="PRINTS" id="PR00111">
    <property type="entry name" value="ABHYDROLASE"/>
</dbReference>
<evidence type="ECO:0000313" key="2">
    <source>
        <dbReference type="EMBL" id="MEF2255123.1"/>
    </source>
</evidence>
<protein>
    <submittedName>
        <fullName evidence="2">Alpha/beta fold hydrolase</fullName>
    </submittedName>
</protein>
<sequence length="302" mass="32105">MSAHTYRTVDVAVPGGDLHVGVWDPVAPQTAQVLLVHGVTSSHLAWPFVVEELPGIRAIAPDLRGRGRSNEVAGPAGLAAHADDLAAVLDDLGIESIPVVGHSMGAFVSVVFAHRHPSRVESLLLIDGGLPLDVPAGMDADAVADYVLGPTAARLSMRFGSIDDYLEFWRPHPAFAHAWSPELESYFAYDLVEDGSGMLRPATSYATMVDDTVDMNTGSALPEALADLQHPAALITVPRGLQNEEPGLYAPEYLEGVLAVYPSIKHTRLDDLNHYTIVMSEPGAAVVGEAVRALVAHEHPVG</sequence>
<dbReference type="GO" id="GO:0016787">
    <property type="term" value="F:hydrolase activity"/>
    <property type="evidence" value="ECO:0007669"/>
    <property type="project" value="UniProtKB-KW"/>
</dbReference>
<evidence type="ECO:0000313" key="3">
    <source>
        <dbReference type="Proteomes" id="UP001351900"/>
    </source>
</evidence>
<dbReference type="InterPro" id="IPR000073">
    <property type="entry name" value="AB_hydrolase_1"/>
</dbReference>
<keyword evidence="3" id="KW-1185">Reference proteome</keyword>
<dbReference type="InterPro" id="IPR029058">
    <property type="entry name" value="AB_hydrolase_fold"/>
</dbReference>